<dbReference type="AlphaFoldDB" id="A0A1H9QKE0"/>
<protein>
    <submittedName>
        <fullName evidence="3">Uncharacterized membrane protein</fullName>
    </submittedName>
</protein>
<reference evidence="4" key="1">
    <citation type="submission" date="2016-10" db="EMBL/GenBank/DDBJ databases">
        <authorList>
            <person name="Varghese N."/>
            <person name="Submissions S."/>
        </authorList>
    </citation>
    <scope>NUCLEOTIDE SEQUENCE [LARGE SCALE GENOMIC DNA]</scope>
    <source>
        <strain evidence="4">CGMCC 1.6963</strain>
    </source>
</reference>
<feature type="transmembrane region" description="Helical" evidence="2">
    <location>
        <begin position="53"/>
        <end position="72"/>
    </location>
</feature>
<feature type="transmembrane region" description="Helical" evidence="2">
    <location>
        <begin position="84"/>
        <end position="106"/>
    </location>
</feature>
<dbReference type="Proteomes" id="UP000199019">
    <property type="component" value="Unassembled WGS sequence"/>
</dbReference>
<evidence type="ECO:0000313" key="3">
    <source>
        <dbReference type="EMBL" id="SER60932.1"/>
    </source>
</evidence>
<evidence type="ECO:0000313" key="4">
    <source>
        <dbReference type="Proteomes" id="UP000199019"/>
    </source>
</evidence>
<name>A0A1H9QKE0_9MICO</name>
<dbReference type="Pfam" id="PF10067">
    <property type="entry name" value="DUF2306"/>
    <property type="match status" value="1"/>
</dbReference>
<gene>
    <name evidence="3" type="ORF">SAMN05216199_0665</name>
</gene>
<sequence>MTTRQRGWRAPAALVAVSAIPLLAGTARLVELAGGPQLIPADARFAASPLPVVVHIVSAAVYALLGALQFAPGFRRRRPGWHRAAGRVLVVAGLGVALSALWLTLFFPPQQDSGPLLFVLRVVFGPAMIASLGLGVTAIRRGDVATHRAWMTRAYAIALAAGTQAFTEGIGGAVLGHSPLALDASRGAAWVINLAVAEWVIRRRPVSDAGVGGGSGADPGRHQRVAFAVGERP</sequence>
<dbReference type="EMBL" id="FOHB01000001">
    <property type="protein sequence ID" value="SER60932.1"/>
    <property type="molecule type" value="Genomic_DNA"/>
</dbReference>
<keyword evidence="4" id="KW-1185">Reference proteome</keyword>
<feature type="transmembrane region" description="Helical" evidence="2">
    <location>
        <begin position="118"/>
        <end position="139"/>
    </location>
</feature>
<dbReference type="InterPro" id="IPR018750">
    <property type="entry name" value="DUF2306_membrane"/>
</dbReference>
<evidence type="ECO:0000256" key="1">
    <source>
        <dbReference type="SAM" id="MobiDB-lite"/>
    </source>
</evidence>
<organism evidence="3 4">
    <name type="scientific">Pedococcus cremeus</name>
    <dbReference type="NCBI Taxonomy" id="587636"/>
    <lineage>
        <taxon>Bacteria</taxon>
        <taxon>Bacillati</taxon>
        <taxon>Actinomycetota</taxon>
        <taxon>Actinomycetes</taxon>
        <taxon>Micrococcales</taxon>
        <taxon>Intrasporangiaceae</taxon>
        <taxon>Pedococcus</taxon>
    </lineage>
</organism>
<feature type="region of interest" description="Disordered" evidence="1">
    <location>
        <begin position="210"/>
        <end position="233"/>
    </location>
</feature>
<keyword evidence="2" id="KW-0472">Membrane</keyword>
<dbReference type="STRING" id="587636.SAMN05216199_0665"/>
<keyword evidence="2" id="KW-0812">Transmembrane</keyword>
<proteinExistence type="predicted"/>
<evidence type="ECO:0000256" key="2">
    <source>
        <dbReference type="SAM" id="Phobius"/>
    </source>
</evidence>
<dbReference type="OrthoDB" id="4698148at2"/>
<accession>A0A1H9QKE0</accession>
<keyword evidence="2" id="KW-1133">Transmembrane helix</keyword>
<dbReference type="RefSeq" id="WP_091755314.1">
    <property type="nucleotide sequence ID" value="NZ_FOHB01000001.1"/>
</dbReference>